<sequence>MNLVVDADVVIFALIADSKRRDRSVTRTFLSTPEFVHDESRTTKMRL</sequence>
<reference evidence="2" key="1">
    <citation type="submission" date="2016-10" db="EMBL/GenBank/DDBJ databases">
        <authorList>
            <person name="Varghese N."/>
            <person name="Submissions S."/>
        </authorList>
    </citation>
    <scope>NUCLEOTIDE SEQUENCE [LARGE SCALE GENOMIC DNA]</scope>
    <source>
        <strain evidence="2">DSM 25055</strain>
    </source>
</reference>
<name>A0A1H8ZRZ0_9EURY</name>
<gene>
    <name evidence="1" type="ORF">SAMN04489841_0247</name>
</gene>
<accession>A0A1H8ZRZ0</accession>
<evidence type="ECO:0000313" key="1">
    <source>
        <dbReference type="EMBL" id="SEP67236.1"/>
    </source>
</evidence>
<dbReference type="Proteomes" id="UP000199114">
    <property type="component" value="Unassembled WGS sequence"/>
</dbReference>
<dbReference type="RefSeq" id="WP_175480007.1">
    <property type="nucleotide sequence ID" value="NZ_FOFD01000001.1"/>
</dbReference>
<dbReference type="AlphaFoldDB" id="A0A1H8ZRZ0"/>
<evidence type="ECO:0008006" key="3">
    <source>
        <dbReference type="Google" id="ProtNLM"/>
    </source>
</evidence>
<dbReference type="EMBL" id="FOFD01000001">
    <property type="protein sequence ID" value="SEP67236.1"/>
    <property type="molecule type" value="Genomic_DNA"/>
</dbReference>
<proteinExistence type="predicted"/>
<organism evidence="1 2">
    <name type="scientific">Natrinema salaciae</name>
    <dbReference type="NCBI Taxonomy" id="1186196"/>
    <lineage>
        <taxon>Archaea</taxon>
        <taxon>Methanobacteriati</taxon>
        <taxon>Methanobacteriota</taxon>
        <taxon>Stenosarchaea group</taxon>
        <taxon>Halobacteria</taxon>
        <taxon>Halobacteriales</taxon>
        <taxon>Natrialbaceae</taxon>
        <taxon>Natrinema</taxon>
    </lineage>
</organism>
<protein>
    <recommendedName>
        <fullName evidence="3">PIN domain-containing protein</fullName>
    </recommendedName>
</protein>
<evidence type="ECO:0000313" key="2">
    <source>
        <dbReference type="Proteomes" id="UP000199114"/>
    </source>
</evidence>
<keyword evidence="2" id="KW-1185">Reference proteome</keyword>